<dbReference type="EMBL" id="JBJHQE010000008">
    <property type="protein sequence ID" value="MFK9080499.1"/>
    <property type="molecule type" value="Genomic_DNA"/>
</dbReference>
<gene>
    <name evidence="1" type="ORF">ACJEBM_07410</name>
</gene>
<proteinExistence type="predicted"/>
<keyword evidence="2" id="KW-1185">Reference proteome</keyword>
<comment type="caution">
    <text evidence="1">The sequence shown here is derived from an EMBL/GenBank/DDBJ whole genome shotgun (WGS) entry which is preliminary data.</text>
</comment>
<organism evidence="1 2">
    <name type="scientific">Pseudomonas neuropathica</name>
    <dbReference type="NCBI Taxonomy" id="2730425"/>
    <lineage>
        <taxon>Bacteria</taxon>
        <taxon>Pseudomonadati</taxon>
        <taxon>Pseudomonadota</taxon>
        <taxon>Gammaproteobacteria</taxon>
        <taxon>Pseudomonadales</taxon>
        <taxon>Pseudomonadaceae</taxon>
        <taxon>Pseudomonas</taxon>
    </lineage>
</organism>
<sequence length="214" mass="23673">MTQLKPVDQKSPSWQRTTLLATDSSHSIIVEIVDGRTNAIAYSAYGQQSGQQEVITHLGLNGQLREMQTSWYLLGNGYRAYNPRLMRFHSPDSWSPFGWGGLNPYTYCVGDPVNHIDPTGHVGVLRVISSALQTAINYARRRANTLFDHWVSSSPVTGRGALGNRPMDAAPSISYVVLFLPLKKYLGVSALFRDPMIVHLRTSAMTLAPSPTKN</sequence>
<reference evidence="1" key="1">
    <citation type="submission" date="2024-11" db="EMBL/GenBank/DDBJ databases">
        <authorList>
            <person name="Lucas J.A."/>
        </authorList>
    </citation>
    <scope>NUCLEOTIDE SEQUENCE</scope>
    <source>
        <strain evidence="1">Z 8.8</strain>
    </source>
</reference>
<accession>A0ACC7MRD6</accession>
<protein>
    <submittedName>
        <fullName evidence="1">RHS repeat-associated core domain-containing protein</fullName>
    </submittedName>
</protein>
<dbReference type="Proteomes" id="UP001622950">
    <property type="component" value="Unassembled WGS sequence"/>
</dbReference>
<evidence type="ECO:0000313" key="1">
    <source>
        <dbReference type="EMBL" id="MFK9080499.1"/>
    </source>
</evidence>
<evidence type="ECO:0000313" key="2">
    <source>
        <dbReference type="Proteomes" id="UP001622950"/>
    </source>
</evidence>
<name>A0ACC7MRD6_9PSED</name>